<dbReference type="InterPro" id="IPR017853">
    <property type="entry name" value="GH"/>
</dbReference>
<dbReference type="PANTHER" id="PTHR22600:SF57">
    <property type="entry name" value="BETA-N-ACETYLHEXOSAMINIDASE"/>
    <property type="match status" value="1"/>
</dbReference>
<organism evidence="11 12">
    <name type="scientific">Fibrivirga algicola</name>
    <dbReference type="NCBI Taxonomy" id="2950420"/>
    <lineage>
        <taxon>Bacteria</taxon>
        <taxon>Pseudomonadati</taxon>
        <taxon>Bacteroidota</taxon>
        <taxon>Cytophagia</taxon>
        <taxon>Cytophagales</taxon>
        <taxon>Spirosomataceae</taxon>
        <taxon>Fibrivirga</taxon>
    </lineage>
</organism>
<accession>A0ABX0QL34</accession>
<protein>
    <recommendedName>
        <fullName evidence="3">beta-N-acetylhexosaminidase</fullName>
        <ecNumber evidence="3">3.2.1.52</ecNumber>
    </recommendedName>
</protein>
<evidence type="ECO:0000256" key="4">
    <source>
        <dbReference type="ARBA" id="ARBA00022801"/>
    </source>
</evidence>
<dbReference type="Gene3D" id="2.60.120.260">
    <property type="entry name" value="Galactose-binding domain-like"/>
    <property type="match status" value="1"/>
</dbReference>
<evidence type="ECO:0000259" key="7">
    <source>
        <dbReference type="Pfam" id="PF00728"/>
    </source>
</evidence>
<dbReference type="SUPFAM" id="SSF55545">
    <property type="entry name" value="beta-N-acetylhexosaminidase-like domain"/>
    <property type="match status" value="1"/>
</dbReference>
<dbReference type="InterPro" id="IPR025705">
    <property type="entry name" value="Beta_hexosaminidase_sua/sub"/>
</dbReference>
<keyword evidence="6" id="KW-0732">Signal</keyword>
<dbReference type="InterPro" id="IPR059177">
    <property type="entry name" value="GH29D-like_dom"/>
</dbReference>
<dbReference type="InterPro" id="IPR008979">
    <property type="entry name" value="Galactose-bd-like_sf"/>
</dbReference>
<evidence type="ECO:0000256" key="2">
    <source>
        <dbReference type="ARBA" id="ARBA00006285"/>
    </source>
</evidence>
<keyword evidence="4" id="KW-0378">Hydrolase</keyword>
<feature type="domain" description="Beta-hexosaminidase bacterial type N-terminal" evidence="9">
    <location>
        <begin position="38"/>
        <end position="171"/>
    </location>
</feature>
<dbReference type="Pfam" id="PF02838">
    <property type="entry name" value="Glyco_hydro_20b"/>
    <property type="match status" value="1"/>
</dbReference>
<sequence>MSFLHPSRSSMPRIFVALLTSLFFVSLHAAAQTADNEYNLIPFPARFTGLSGRFELSPSTRILTVAKDPAQLAAAQLLASQLKLTSGLPITVTPSTPALAKGKHIIFEKHTAGRCGPEGYTLRVTPEGVRLGAETPKGYFYGVQTLMQLLPADVYGNTRATTANWSMPACDLLDRPRYSYRGLMLDVSRHFMPAPFVKKFIDLLAMHKMNTFHWHLTDDQGWRIEIKKYPKLTQVGATRKQTLVGHYAENYPQQYDGEPHGGFYTQEQIKDIVRYAAARHVTIIPEIEMPGHGLAALAAYPELGCDPAKGYAVGTRWGIIRDVYCPSEKTFTFIQDVLTEVMALFPGKYIHIGGDECPKDAWKQSAFCQDLIKKLKLKNEDELQSYVIRRVEKFVNSKGRAIIGWDEILEGGLAPNATVMSWRGIAGGIEAAKQKHTVVMTPGTFCYLDKYQADPATEPIAIGGYLPIEKVYSYEPTPSELTADEQKYILGVQGNIWTEYIHNPAEVEYMAFPRASALAEIGWLPAGPRNFEDFAARLKTHVKRFDKLGINYAKRLLDVRAETQFTGEDGSADRQLQVRLSKLDSDGKIYFTTNSRDASPAATEYIAPITLTKTTTIKAVTVPANDKPYAETFYIHRAKGKPYTYATPKAEAADQERKRLTDGQVAASPRDDRPWVQVYSGNDITLTIDLGEVKPVTKVTASFLKKVMFGIMPPKSVEVALSKEGDSFKEAIAQPINEPLEGPWRIVPVVADFKTARARYVRVTVKNFGTVPESSENERSGKPASLAVDEIIVE</sequence>
<dbReference type="PANTHER" id="PTHR22600">
    <property type="entry name" value="BETA-HEXOSAMINIDASE"/>
    <property type="match status" value="1"/>
</dbReference>
<evidence type="ECO:0000259" key="8">
    <source>
        <dbReference type="Pfam" id="PF00754"/>
    </source>
</evidence>
<dbReference type="EMBL" id="WAEL01000004">
    <property type="protein sequence ID" value="NID10844.1"/>
    <property type="molecule type" value="Genomic_DNA"/>
</dbReference>
<dbReference type="InterPro" id="IPR015883">
    <property type="entry name" value="Glyco_hydro_20_cat"/>
</dbReference>
<feature type="signal peptide" evidence="6">
    <location>
        <begin position="1"/>
        <end position="31"/>
    </location>
</feature>
<dbReference type="Gene3D" id="3.30.379.10">
    <property type="entry name" value="Chitobiase/beta-hexosaminidase domain 2-like"/>
    <property type="match status" value="1"/>
</dbReference>
<name>A0ABX0QL34_9BACT</name>
<gene>
    <name evidence="11" type="ORF">F7231_11750</name>
</gene>
<evidence type="ECO:0000256" key="3">
    <source>
        <dbReference type="ARBA" id="ARBA00012663"/>
    </source>
</evidence>
<evidence type="ECO:0000313" key="11">
    <source>
        <dbReference type="EMBL" id="NID10844.1"/>
    </source>
</evidence>
<dbReference type="Pfam" id="PF00754">
    <property type="entry name" value="F5_F8_type_C"/>
    <property type="match status" value="1"/>
</dbReference>
<comment type="similarity">
    <text evidence="2">Belongs to the glycosyl hydrolase 20 family.</text>
</comment>
<dbReference type="Pfam" id="PF00728">
    <property type="entry name" value="Glyco_hydro_20"/>
    <property type="match status" value="1"/>
</dbReference>
<dbReference type="InterPro" id="IPR029018">
    <property type="entry name" value="Hex-like_dom2"/>
</dbReference>
<feature type="chain" id="PRO_5046284915" description="beta-N-acetylhexosaminidase" evidence="6">
    <location>
        <begin position="32"/>
        <end position="794"/>
    </location>
</feature>
<dbReference type="InterPro" id="IPR015882">
    <property type="entry name" value="HEX_bac_N"/>
</dbReference>
<dbReference type="SUPFAM" id="SSF51445">
    <property type="entry name" value="(Trans)glycosidases"/>
    <property type="match status" value="1"/>
</dbReference>
<evidence type="ECO:0000256" key="6">
    <source>
        <dbReference type="SAM" id="SignalP"/>
    </source>
</evidence>
<keyword evidence="5" id="KW-0326">Glycosidase</keyword>
<evidence type="ECO:0000256" key="1">
    <source>
        <dbReference type="ARBA" id="ARBA00001231"/>
    </source>
</evidence>
<dbReference type="Gene3D" id="3.20.20.80">
    <property type="entry name" value="Glycosidases"/>
    <property type="match status" value="1"/>
</dbReference>
<dbReference type="Pfam" id="PF13290">
    <property type="entry name" value="CHB_HEX_C_1"/>
    <property type="match status" value="1"/>
</dbReference>
<feature type="domain" description="GH29D-like beta-sandwich" evidence="10">
    <location>
        <begin position="571"/>
        <end position="623"/>
    </location>
</feature>
<dbReference type="InterPro" id="IPR000421">
    <property type="entry name" value="FA58C"/>
</dbReference>
<comment type="caution">
    <text evidence="11">The sequence shown here is derived from an EMBL/GenBank/DDBJ whole genome shotgun (WGS) entry which is preliminary data.</text>
</comment>
<dbReference type="Proteomes" id="UP000606008">
    <property type="component" value="Unassembled WGS sequence"/>
</dbReference>
<dbReference type="EC" id="3.2.1.52" evidence="3"/>
<evidence type="ECO:0000259" key="10">
    <source>
        <dbReference type="Pfam" id="PF13290"/>
    </source>
</evidence>
<evidence type="ECO:0000313" key="12">
    <source>
        <dbReference type="Proteomes" id="UP000606008"/>
    </source>
</evidence>
<feature type="domain" description="Glycoside hydrolase family 20 catalytic" evidence="7">
    <location>
        <begin position="178"/>
        <end position="524"/>
    </location>
</feature>
<dbReference type="PRINTS" id="PR00738">
    <property type="entry name" value="GLHYDRLASE20"/>
</dbReference>
<reference evidence="11" key="1">
    <citation type="submission" date="2024-05" db="EMBL/GenBank/DDBJ databases">
        <authorList>
            <person name="Jung D.-H."/>
        </authorList>
    </citation>
    <scope>NUCLEOTIDE SEQUENCE</scope>
    <source>
        <strain evidence="11">JA-25</strain>
    </source>
</reference>
<evidence type="ECO:0000259" key="9">
    <source>
        <dbReference type="Pfam" id="PF02838"/>
    </source>
</evidence>
<dbReference type="SUPFAM" id="SSF49785">
    <property type="entry name" value="Galactose-binding domain-like"/>
    <property type="match status" value="1"/>
</dbReference>
<feature type="domain" description="F5/8 type C" evidence="8">
    <location>
        <begin position="661"/>
        <end position="767"/>
    </location>
</feature>
<proteinExistence type="inferred from homology"/>
<evidence type="ECO:0000256" key="5">
    <source>
        <dbReference type="ARBA" id="ARBA00023295"/>
    </source>
</evidence>
<keyword evidence="12" id="KW-1185">Reference proteome</keyword>
<comment type="catalytic activity">
    <reaction evidence="1">
        <text>Hydrolysis of terminal non-reducing N-acetyl-D-hexosamine residues in N-acetyl-beta-D-hexosaminides.</text>
        <dbReference type="EC" id="3.2.1.52"/>
    </reaction>
</comment>
<dbReference type="CDD" id="cd06563">
    <property type="entry name" value="GH20_chitobiase-like"/>
    <property type="match status" value="1"/>
</dbReference>